<keyword evidence="6" id="KW-1185">Reference proteome</keyword>
<dbReference type="OrthoDB" id="100847at2759"/>
<evidence type="ECO:0000313" key="6">
    <source>
        <dbReference type="Proteomes" id="UP000434957"/>
    </source>
</evidence>
<dbReference type="EMBL" id="QXFV01001267">
    <property type="protein sequence ID" value="KAE9010267.1"/>
    <property type="molecule type" value="Genomic_DNA"/>
</dbReference>
<evidence type="ECO:0000313" key="2">
    <source>
        <dbReference type="EMBL" id="KAE8994391.1"/>
    </source>
</evidence>
<accession>A0A6A3JII5</accession>
<organism evidence="2 7">
    <name type="scientific">Phytophthora rubi</name>
    <dbReference type="NCBI Taxonomy" id="129364"/>
    <lineage>
        <taxon>Eukaryota</taxon>
        <taxon>Sar</taxon>
        <taxon>Stramenopiles</taxon>
        <taxon>Oomycota</taxon>
        <taxon>Peronosporomycetes</taxon>
        <taxon>Peronosporales</taxon>
        <taxon>Peronosporaceae</taxon>
        <taxon>Phytophthora</taxon>
    </lineage>
</organism>
<gene>
    <name evidence="3" type="ORF">PR001_g16220</name>
    <name evidence="2" type="ORF">PR002_g19943</name>
    <name evidence="4" type="ORF">PR003_g16891</name>
</gene>
<dbReference type="EMBL" id="QXFU01001853">
    <property type="protein sequence ID" value="KAE8994391.1"/>
    <property type="molecule type" value="Genomic_DNA"/>
</dbReference>
<dbReference type="Proteomes" id="UP000434957">
    <property type="component" value="Unassembled WGS sequence"/>
</dbReference>
<dbReference type="Proteomes" id="UP000435112">
    <property type="component" value="Unassembled WGS sequence"/>
</dbReference>
<dbReference type="AlphaFoldDB" id="A0A6A3JII5"/>
<evidence type="ECO:0000313" key="7">
    <source>
        <dbReference type="Proteomes" id="UP000435112"/>
    </source>
</evidence>
<name>A0A6A3JII5_9STRA</name>
<feature type="compositionally biased region" description="Basic residues" evidence="1">
    <location>
        <begin position="87"/>
        <end position="97"/>
    </location>
</feature>
<protein>
    <submittedName>
        <fullName evidence="2">Uncharacterized protein</fullName>
    </submittedName>
</protein>
<reference evidence="5 7" key="1">
    <citation type="submission" date="2018-09" db="EMBL/GenBank/DDBJ databases">
        <title>Genomic investigation of the strawberry pathogen Phytophthora fragariae indicates pathogenicity is determined by transcriptional variation in three key races.</title>
        <authorList>
            <person name="Adams T.M."/>
            <person name="Armitage A.D."/>
            <person name="Sobczyk M.K."/>
            <person name="Bates H.J."/>
            <person name="Dunwell J.M."/>
            <person name="Nellist C.F."/>
            <person name="Harrison R.J."/>
        </authorList>
    </citation>
    <scope>NUCLEOTIDE SEQUENCE [LARGE SCALE GENOMIC DNA]</scope>
    <source>
        <strain evidence="3 5">SCRP249</strain>
        <strain evidence="2 7">SCRP324</strain>
        <strain evidence="4 6">SCRP333</strain>
    </source>
</reference>
<evidence type="ECO:0000313" key="4">
    <source>
        <dbReference type="EMBL" id="KAE9323790.1"/>
    </source>
</evidence>
<dbReference type="EMBL" id="QXFT01001261">
    <property type="protein sequence ID" value="KAE9323790.1"/>
    <property type="molecule type" value="Genomic_DNA"/>
</dbReference>
<evidence type="ECO:0000313" key="3">
    <source>
        <dbReference type="EMBL" id="KAE9010267.1"/>
    </source>
</evidence>
<comment type="caution">
    <text evidence="2">The sequence shown here is derived from an EMBL/GenBank/DDBJ whole genome shotgun (WGS) entry which is preliminary data.</text>
</comment>
<dbReference type="Proteomes" id="UP000429607">
    <property type="component" value="Unassembled WGS sequence"/>
</dbReference>
<evidence type="ECO:0000256" key="1">
    <source>
        <dbReference type="SAM" id="MobiDB-lite"/>
    </source>
</evidence>
<proteinExistence type="predicted"/>
<sequence>MDRCWGIPSTQDEHQRMEITTEISGGAVERANETRGGAPLALGKRHAATSPAGLDEVLGGGLRDGKYAGAGGTKSDASQMAAVPPQRQRKHRKSTHVARKEEKARLLKEMEVLNAQLESLKQQAMASMSKEDPDTARSVRIGRELRDDVQANQQRFGEVACIMSEFSMCNARAGSPLHDQIMLKRDRDSRRRALRGMKANKMAKAEHFLQLRRPNSNLRKICDEGHRFEMDNGDFFSERLTVTQLKDAKSAKQIYDLLLFYYCNLEISISEKIGHITVRLDDDNGNKSIALHRLVSTTIKGLKVESNTITFAQFHERGEDAHGDGDYGMIVIDYVDSDEKYPYQSDECIRKDVVAVVEVRECKGSSNSSDDEMAVVLTKWVQNTLHHPQFPVGTKDWHEIRDRMDLFGKTMQSSIAEDLSIGLGMAVSE</sequence>
<feature type="region of interest" description="Disordered" evidence="1">
    <location>
        <begin position="65"/>
        <end position="101"/>
    </location>
</feature>
<evidence type="ECO:0000313" key="5">
    <source>
        <dbReference type="Proteomes" id="UP000429607"/>
    </source>
</evidence>